<dbReference type="GO" id="GO:0051301">
    <property type="term" value="P:cell division"/>
    <property type="evidence" value="ECO:0007669"/>
    <property type="project" value="UniProtKB-KW"/>
</dbReference>
<keyword evidence="10" id="KW-0131">Cell cycle</keyword>
<evidence type="ECO:0000256" key="6">
    <source>
        <dbReference type="ARBA" id="ARBA00022490"/>
    </source>
</evidence>
<evidence type="ECO:0000256" key="8">
    <source>
        <dbReference type="ARBA" id="ARBA00022776"/>
    </source>
</evidence>
<dbReference type="Pfam" id="PF05786">
    <property type="entry name" value="Cnd2"/>
    <property type="match status" value="1"/>
</dbReference>
<dbReference type="PANTHER" id="PTHR13108">
    <property type="entry name" value="CONDENSIN COMPLEX SUBUNIT 2"/>
    <property type="match status" value="1"/>
</dbReference>
<evidence type="ECO:0000256" key="1">
    <source>
        <dbReference type="ARBA" id="ARBA00004286"/>
    </source>
</evidence>
<keyword evidence="12" id="KW-1185">Reference proteome</keyword>
<protein>
    <recommendedName>
        <fullName evidence="4">Condensin complex subunit 2</fullName>
    </recommendedName>
</protein>
<evidence type="ECO:0000256" key="10">
    <source>
        <dbReference type="ARBA" id="ARBA00023306"/>
    </source>
</evidence>
<keyword evidence="8" id="KW-0498">Mitosis</keyword>
<evidence type="ECO:0000256" key="2">
    <source>
        <dbReference type="ARBA" id="ARBA00004496"/>
    </source>
</evidence>
<dbReference type="GO" id="GO:0003682">
    <property type="term" value="F:chromatin binding"/>
    <property type="evidence" value="ECO:0007669"/>
    <property type="project" value="TreeGrafter"/>
</dbReference>
<dbReference type="Proteomes" id="UP001458880">
    <property type="component" value="Unassembled WGS sequence"/>
</dbReference>
<evidence type="ECO:0000256" key="5">
    <source>
        <dbReference type="ARBA" id="ARBA00022454"/>
    </source>
</evidence>
<dbReference type="PANTHER" id="PTHR13108:SF9">
    <property type="entry name" value="CONDENSIN COMPLEX SUBUNIT 2"/>
    <property type="match status" value="1"/>
</dbReference>
<name>A0AAW1M1P4_POPJA</name>
<proteinExistence type="inferred from homology"/>
<evidence type="ECO:0000313" key="11">
    <source>
        <dbReference type="EMBL" id="KAK9739835.1"/>
    </source>
</evidence>
<dbReference type="GO" id="GO:0005737">
    <property type="term" value="C:cytoplasm"/>
    <property type="evidence" value="ECO:0007669"/>
    <property type="project" value="UniProtKB-SubCell"/>
</dbReference>
<evidence type="ECO:0000256" key="4">
    <source>
        <dbReference type="ARBA" id="ARBA00016065"/>
    </source>
</evidence>
<comment type="similarity">
    <text evidence="3">Belongs to the CND2 (condensin subunit 2) family.</text>
</comment>
<gene>
    <name evidence="11" type="ORF">QE152_g8686</name>
</gene>
<dbReference type="GO" id="GO:0000796">
    <property type="term" value="C:condensin complex"/>
    <property type="evidence" value="ECO:0007669"/>
    <property type="project" value="InterPro"/>
</dbReference>
<sequence>MLIVATTLDICIKVVEYKVEYLENEIKRLAANIEEPIAKRTATEYIQNSRGFRRKSKEAKRSSPRRTKIVQNVETLLLTKVPKMPSVRFIENLDLYASNFDNLSTTKTLTNYGAHKVQLLNDVDCGFVSYNEIDPTVQINLFPKTCLSIASASILICPDLHSFDIYENHIDYDKTLVNKLGKHSQNNEILLGRSAHSTSDIATDIGSNDVDNNEVKGEEIKSLCPIDNTSLFPSNMYLDARRTAPSHWKNKLVRPSDTSFTANVDKATKEATPHKRRRKMMTDKTGPVKLSGTISNNVNFKRKSRKKSKQFNINKCTLCPKILDISDTLNFETTINNLNVVTRNDRLYGGCGHLETTTSYSLNEVAETCVSYSRYAKNINMGQLKHIFLECLLEGNKPTCTNYNKKILFTSTKLSNIKQQLVEKLPVEMKSEVSLAVVFFTLLSLATEQSLTIRGCSDLSDVCINK</sequence>
<evidence type="ECO:0000256" key="9">
    <source>
        <dbReference type="ARBA" id="ARBA00023067"/>
    </source>
</evidence>
<organism evidence="11 12">
    <name type="scientific">Popillia japonica</name>
    <name type="common">Japanese beetle</name>
    <dbReference type="NCBI Taxonomy" id="7064"/>
    <lineage>
        <taxon>Eukaryota</taxon>
        <taxon>Metazoa</taxon>
        <taxon>Ecdysozoa</taxon>
        <taxon>Arthropoda</taxon>
        <taxon>Hexapoda</taxon>
        <taxon>Insecta</taxon>
        <taxon>Pterygota</taxon>
        <taxon>Neoptera</taxon>
        <taxon>Endopterygota</taxon>
        <taxon>Coleoptera</taxon>
        <taxon>Polyphaga</taxon>
        <taxon>Scarabaeiformia</taxon>
        <taxon>Scarabaeidae</taxon>
        <taxon>Rutelinae</taxon>
        <taxon>Popillia</taxon>
    </lineage>
</organism>
<dbReference type="EMBL" id="JASPKY010000070">
    <property type="protein sequence ID" value="KAK9739835.1"/>
    <property type="molecule type" value="Genomic_DNA"/>
</dbReference>
<reference evidence="11 12" key="1">
    <citation type="journal article" date="2024" name="BMC Genomics">
        <title>De novo assembly and annotation of Popillia japonica's genome with initial clues to its potential as an invasive pest.</title>
        <authorList>
            <person name="Cucini C."/>
            <person name="Boschi S."/>
            <person name="Funari R."/>
            <person name="Cardaioli E."/>
            <person name="Iannotti N."/>
            <person name="Marturano G."/>
            <person name="Paoli F."/>
            <person name="Bruttini M."/>
            <person name="Carapelli A."/>
            <person name="Frati F."/>
            <person name="Nardi F."/>
        </authorList>
    </citation>
    <scope>NUCLEOTIDE SEQUENCE [LARGE SCALE GENOMIC DNA]</scope>
    <source>
        <strain evidence="11">DMR45628</strain>
    </source>
</reference>
<keyword evidence="9" id="KW-0226">DNA condensation</keyword>
<dbReference type="GO" id="GO:0007076">
    <property type="term" value="P:mitotic chromosome condensation"/>
    <property type="evidence" value="ECO:0007669"/>
    <property type="project" value="InterPro"/>
</dbReference>
<accession>A0AAW1M1P4</accession>
<comment type="subcellular location">
    <subcellularLocation>
        <location evidence="1">Chromosome</location>
    </subcellularLocation>
    <subcellularLocation>
        <location evidence="2">Cytoplasm</location>
    </subcellularLocation>
</comment>
<keyword evidence="6" id="KW-0963">Cytoplasm</keyword>
<keyword evidence="7" id="KW-0132">Cell division</keyword>
<evidence type="ECO:0000256" key="7">
    <source>
        <dbReference type="ARBA" id="ARBA00022618"/>
    </source>
</evidence>
<keyword evidence="5" id="KW-0158">Chromosome</keyword>
<evidence type="ECO:0000313" key="12">
    <source>
        <dbReference type="Proteomes" id="UP001458880"/>
    </source>
</evidence>
<comment type="caution">
    <text evidence="11">The sequence shown here is derived from an EMBL/GenBank/DDBJ whole genome shotgun (WGS) entry which is preliminary data.</text>
</comment>
<dbReference type="InterPro" id="IPR022816">
    <property type="entry name" value="Condensin_barren_su2"/>
</dbReference>
<evidence type="ECO:0000256" key="3">
    <source>
        <dbReference type="ARBA" id="ARBA00009471"/>
    </source>
</evidence>
<dbReference type="AlphaFoldDB" id="A0AAW1M1P4"/>